<organism evidence="2">
    <name type="scientific">freshwater metagenome</name>
    <dbReference type="NCBI Taxonomy" id="449393"/>
    <lineage>
        <taxon>unclassified sequences</taxon>
        <taxon>metagenomes</taxon>
        <taxon>ecological metagenomes</taxon>
    </lineage>
</organism>
<gene>
    <name evidence="2" type="ORF">UFOPK3770_00986</name>
</gene>
<name>A0A6J5ZJN2_9ZZZZ</name>
<dbReference type="AlphaFoldDB" id="A0A6J5ZJN2"/>
<feature type="region of interest" description="Disordered" evidence="1">
    <location>
        <begin position="84"/>
        <end position="111"/>
    </location>
</feature>
<dbReference type="EMBL" id="CAESAJ010000116">
    <property type="protein sequence ID" value="CAB4341392.1"/>
    <property type="molecule type" value="Genomic_DNA"/>
</dbReference>
<reference evidence="2" key="1">
    <citation type="submission" date="2020-05" db="EMBL/GenBank/DDBJ databases">
        <authorList>
            <person name="Chiriac C."/>
            <person name="Salcher M."/>
            <person name="Ghai R."/>
            <person name="Kavagutti S V."/>
        </authorList>
    </citation>
    <scope>NUCLEOTIDE SEQUENCE</scope>
</reference>
<evidence type="ECO:0000313" key="2">
    <source>
        <dbReference type="EMBL" id="CAB4341392.1"/>
    </source>
</evidence>
<protein>
    <submittedName>
        <fullName evidence="2">Unannotated protein</fullName>
    </submittedName>
</protein>
<feature type="region of interest" description="Disordered" evidence="1">
    <location>
        <begin position="1"/>
        <end position="20"/>
    </location>
</feature>
<proteinExistence type="predicted"/>
<feature type="compositionally biased region" description="Low complexity" evidence="1">
    <location>
        <begin position="87"/>
        <end position="103"/>
    </location>
</feature>
<sequence>MKGEDACAAESSGDFSSLSASETRGIALLRMENSARETIANTNATLGCWNFVIPKTPMNTPMKEIERNIISDLRFLRLCPGNRGEMAKSTKTKTASGVTTTLKNPGVTAIS</sequence>
<accession>A0A6J5ZJN2</accession>
<evidence type="ECO:0000256" key="1">
    <source>
        <dbReference type="SAM" id="MobiDB-lite"/>
    </source>
</evidence>